<keyword evidence="5" id="KW-1133">Transmembrane helix</keyword>
<evidence type="ECO:0000256" key="4">
    <source>
        <dbReference type="ARBA" id="ARBA00022692"/>
    </source>
</evidence>
<evidence type="ECO:0000256" key="12">
    <source>
        <dbReference type="SAM" id="SignalP"/>
    </source>
</evidence>
<sequence>MYSSKCLIGLLLTAILKCVHSVDLRGVTIVSPPFVMKAHNNHFEGYAIDLLNELSRIAKFNYTLYPTPDDRYGSSDKTGKPTGMIQELFMRRADFAIGDLVVSTIRERYIDFSEPFMDLDLSALINKQNVGNMTSFAHLLHSNLTYGTLRESETYRFMSMSADLTIQNLQRYIFMNSYNLVDSRQEGIERARNSNYAFIQV</sequence>
<feature type="signal peptide" evidence="12">
    <location>
        <begin position="1"/>
        <end position="21"/>
    </location>
</feature>
<dbReference type="Proteomes" id="UP000759131">
    <property type="component" value="Unassembled WGS sequence"/>
</dbReference>
<evidence type="ECO:0000256" key="3">
    <source>
        <dbReference type="ARBA" id="ARBA00022448"/>
    </source>
</evidence>
<organism evidence="15">
    <name type="scientific">Medioppia subpectinata</name>
    <dbReference type="NCBI Taxonomy" id="1979941"/>
    <lineage>
        <taxon>Eukaryota</taxon>
        <taxon>Metazoa</taxon>
        <taxon>Ecdysozoa</taxon>
        <taxon>Arthropoda</taxon>
        <taxon>Chelicerata</taxon>
        <taxon>Arachnida</taxon>
        <taxon>Acari</taxon>
        <taxon>Acariformes</taxon>
        <taxon>Sarcoptiformes</taxon>
        <taxon>Oribatida</taxon>
        <taxon>Brachypylina</taxon>
        <taxon>Oppioidea</taxon>
        <taxon>Oppiidae</taxon>
        <taxon>Medioppia</taxon>
    </lineage>
</organism>
<evidence type="ECO:0000256" key="7">
    <source>
        <dbReference type="ARBA" id="ARBA00023136"/>
    </source>
</evidence>
<dbReference type="FunFam" id="3.40.190.10:FF:000024">
    <property type="entry name" value="Glutamate receptor, ionotropic, delta 1"/>
    <property type="match status" value="1"/>
</dbReference>
<evidence type="ECO:0000256" key="9">
    <source>
        <dbReference type="ARBA" id="ARBA00023180"/>
    </source>
</evidence>
<keyword evidence="4" id="KW-0812">Transmembrane</keyword>
<evidence type="ECO:0000256" key="10">
    <source>
        <dbReference type="ARBA" id="ARBA00023286"/>
    </source>
</evidence>
<evidence type="ECO:0008006" key="17">
    <source>
        <dbReference type="Google" id="ProtNLM"/>
    </source>
</evidence>
<comment type="similarity">
    <text evidence="2">Belongs to the glutamate-gated ion channel (TC 1.A.10.1) family.</text>
</comment>
<dbReference type="OrthoDB" id="6511345at2759"/>
<gene>
    <name evidence="15" type="ORF">OSB1V03_LOCUS15298</name>
</gene>
<feature type="domain" description="Ionotropic glutamate receptor C-terminal" evidence="13">
    <location>
        <begin position="23"/>
        <end position="200"/>
    </location>
</feature>
<keyword evidence="16" id="KW-1185">Reference proteome</keyword>
<dbReference type="AlphaFoldDB" id="A0A7R9L4T2"/>
<dbReference type="PANTHER" id="PTHR18966">
    <property type="entry name" value="IONOTROPIC GLUTAMATE RECEPTOR"/>
    <property type="match status" value="1"/>
</dbReference>
<keyword evidence="9" id="KW-0325">Glycoprotein</keyword>
<dbReference type="Gene3D" id="3.40.190.10">
    <property type="entry name" value="Periplasmic binding protein-like II"/>
    <property type="match status" value="2"/>
</dbReference>
<feature type="domain" description="Ionotropic glutamate receptor L-glutamate and glycine-binding" evidence="14">
    <location>
        <begin position="33"/>
        <end position="90"/>
    </location>
</feature>
<keyword evidence="7" id="KW-0472">Membrane</keyword>
<accession>A0A7R9L4T2</accession>
<evidence type="ECO:0000256" key="2">
    <source>
        <dbReference type="ARBA" id="ARBA00008685"/>
    </source>
</evidence>
<evidence type="ECO:0000259" key="14">
    <source>
        <dbReference type="SMART" id="SM00918"/>
    </source>
</evidence>
<dbReference type="InterPro" id="IPR001320">
    <property type="entry name" value="Iontro_rcpt_C"/>
</dbReference>
<keyword evidence="8" id="KW-0675">Receptor</keyword>
<proteinExistence type="inferred from homology"/>
<evidence type="ECO:0000256" key="11">
    <source>
        <dbReference type="ARBA" id="ARBA00023303"/>
    </source>
</evidence>
<dbReference type="Pfam" id="PF10613">
    <property type="entry name" value="Lig_chan-Glu_bd"/>
    <property type="match status" value="1"/>
</dbReference>
<name>A0A7R9L4T2_9ACAR</name>
<dbReference type="SMART" id="SM00918">
    <property type="entry name" value="Lig_chan-Glu_bd"/>
    <property type="match status" value="1"/>
</dbReference>
<evidence type="ECO:0000256" key="5">
    <source>
        <dbReference type="ARBA" id="ARBA00022989"/>
    </source>
</evidence>
<feature type="non-terminal residue" evidence="15">
    <location>
        <position position="1"/>
    </location>
</feature>
<evidence type="ECO:0000259" key="13">
    <source>
        <dbReference type="SMART" id="SM00079"/>
    </source>
</evidence>
<dbReference type="SUPFAM" id="SSF53850">
    <property type="entry name" value="Periplasmic binding protein-like II"/>
    <property type="match status" value="1"/>
</dbReference>
<dbReference type="GO" id="GO:0016020">
    <property type="term" value="C:membrane"/>
    <property type="evidence" value="ECO:0007669"/>
    <property type="project" value="UniProtKB-SubCell"/>
</dbReference>
<feature type="chain" id="PRO_5036403460" description="Ionotropic receptor" evidence="12">
    <location>
        <begin position="22"/>
        <end position="201"/>
    </location>
</feature>
<comment type="subcellular location">
    <subcellularLocation>
        <location evidence="1">Membrane</location>
        <topology evidence="1">Multi-pass membrane protein</topology>
    </subcellularLocation>
</comment>
<keyword evidence="12" id="KW-0732">Signal</keyword>
<evidence type="ECO:0000313" key="15">
    <source>
        <dbReference type="EMBL" id="CAD7634906.1"/>
    </source>
</evidence>
<dbReference type="InterPro" id="IPR019594">
    <property type="entry name" value="Glu/Gly-bd"/>
</dbReference>
<keyword evidence="6" id="KW-0406">Ion transport</keyword>
<dbReference type="EMBL" id="CAJPIZ010015581">
    <property type="protein sequence ID" value="CAG2115336.1"/>
    <property type="molecule type" value="Genomic_DNA"/>
</dbReference>
<evidence type="ECO:0000256" key="6">
    <source>
        <dbReference type="ARBA" id="ARBA00023065"/>
    </source>
</evidence>
<reference evidence="15" key="1">
    <citation type="submission" date="2020-11" db="EMBL/GenBank/DDBJ databases">
        <authorList>
            <person name="Tran Van P."/>
        </authorList>
    </citation>
    <scope>NUCLEOTIDE SEQUENCE</scope>
</reference>
<dbReference type="GO" id="GO:0015276">
    <property type="term" value="F:ligand-gated monoatomic ion channel activity"/>
    <property type="evidence" value="ECO:0007669"/>
    <property type="project" value="InterPro"/>
</dbReference>
<keyword evidence="11" id="KW-0407">Ion channel</keyword>
<evidence type="ECO:0000256" key="8">
    <source>
        <dbReference type="ARBA" id="ARBA00023170"/>
    </source>
</evidence>
<evidence type="ECO:0000313" key="16">
    <source>
        <dbReference type="Proteomes" id="UP000759131"/>
    </source>
</evidence>
<dbReference type="InterPro" id="IPR015683">
    <property type="entry name" value="Ionotropic_Glu_rcpt"/>
</dbReference>
<protein>
    <recommendedName>
        <fullName evidence="17">Ionotropic receptor</fullName>
    </recommendedName>
</protein>
<dbReference type="EMBL" id="OC870156">
    <property type="protein sequence ID" value="CAD7634906.1"/>
    <property type="molecule type" value="Genomic_DNA"/>
</dbReference>
<keyword evidence="10" id="KW-1071">Ligand-gated ion channel</keyword>
<dbReference type="SMART" id="SM00079">
    <property type="entry name" value="PBPe"/>
    <property type="match status" value="1"/>
</dbReference>
<evidence type="ECO:0000256" key="1">
    <source>
        <dbReference type="ARBA" id="ARBA00004141"/>
    </source>
</evidence>
<keyword evidence="3" id="KW-0813">Transport</keyword>